<dbReference type="Pfam" id="PF00015">
    <property type="entry name" value="MCPsignal"/>
    <property type="match status" value="1"/>
</dbReference>
<dbReference type="STRING" id="1123291.SAMN04490355_103315"/>
<dbReference type="RefSeq" id="WP_090939723.1">
    <property type="nucleotide sequence ID" value="NZ_FOTS01000033.1"/>
</dbReference>
<keyword evidence="4" id="KW-0812">Transmembrane</keyword>
<evidence type="ECO:0000256" key="4">
    <source>
        <dbReference type="SAM" id="Phobius"/>
    </source>
</evidence>
<dbReference type="GO" id="GO:0004888">
    <property type="term" value="F:transmembrane signaling receptor activity"/>
    <property type="evidence" value="ECO:0007669"/>
    <property type="project" value="InterPro"/>
</dbReference>
<feature type="domain" description="Methyl-accepting transducer" evidence="5">
    <location>
        <begin position="288"/>
        <end position="524"/>
    </location>
</feature>
<dbReference type="PANTHER" id="PTHR32089:SF112">
    <property type="entry name" value="LYSOZYME-LIKE PROTEIN-RELATED"/>
    <property type="match status" value="1"/>
</dbReference>
<evidence type="ECO:0000313" key="8">
    <source>
        <dbReference type="Proteomes" id="UP000199520"/>
    </source>
</evidence>
<dbReference type="Proteomes" id="UP000199520">
    <property type="component" value="Unassembled WGS sequence"/>
</dbReference>
<dbReference type="InterPro" id="IPR003660">
    <property type="entry name" value="HAMP_dom"/>
</dbReference>
<dbReference type="EMBL" id="FOTS01000033">
    <property type="protein sequence ID" value="SFM01930.1"/>
    <property type="molecule type" value="Genomic_DNA"/>
</dbReference>
<dbReference type="PROSITE" id="PS50885">
    <property type="entry name" value="HAMP"/>
    <property type="match status" value="1"/>
</dbReference>
<dbReference type="PRINTS" id="PR00260">
    <property type="entry name" value="CHEMTRNSDUCR"/>
</dbReference>
<dbReference type="SMART" id="SM00304">
    <property type="entry name" value="HAMP"/>
    <property type="match status" value="2"/>
</dbReference>
<proteinExistence type="inferred from homology"/>
<gene>
    <name evidence="7" type="ORF">SAMN04490355_103315</name>
</gene>
<dbReference type="PROSITE" id="PS50111">
    <property type="entry name" value="CHEMOTAXIS_TRANSDUC_2"/>
    <property type="match status" value="1"/>
</dbReference>
<dbReference type="Gene3D" id="6.10.340.10">
    <property type="match status" value="1"/>
</dbReference>
<dbReference type="OrthoDB" id="1674885at2"/>
<keyword evidence="4" id="KW-0472">Membrane</keyword>
<keyword evidence="1 3" id="KW-0807">Transducer</keyword>
<dbReference type="GO" id="GO:0007165">
    <property type="term" value="P:signal transduction"/>
    <property type="evidence" value="ECO:0007669"/>
    <property type="project" value="UniProtKB-KW"/>
</dbReference>
<dbReference type="PANTHER" id="PTHR32089">
    <property type="entry name" value="METHYL-ACCEPTING CHEMOTAXIS PROTEIN MCPB"/>
    <property type="match status" value="1"/>
</dbReference>
<name>A0A1I4MFP2_9FIRM</name>
<dbReference type="CDD" id="cd11386">
    <property type="entry name" value="MCP_signal"/>
    <property type="match status" value="1"/>
</dbReference>
<evidence type="ECO:0000313" key="7">
    <source>
        <dbReference type="EMBL" id="SFM01930.1"/>
    </source>
</evidence>
<keyword evidence="4" id="KW-1133">Transmembrane helix</keyword>
<protein>
    <submittedName>
        <fullName evidence="7">Methyl-accepting chemotaxis protein</fullName>
    </submittedName>
</protein>
<evidence type="ECO:0000256" key="2">
    <source>
        <dbReference type="ARBA" id="ARBA00029447"/>
    </source>
</evidence>
<dbReference type="InterPro" id="IPR004090">
    <property type="entry name" value="Chemotax_Me-accpt_rcpt"/>
</dbReference>
<dbReference type="Gene3D" id="1.10.287.950">
    <property type="entry name" value="Methyl-accepting chemotaxis protein"/>
    <property type="match status" value="1"/>
</dbReference>
<feature type="transmembrane region" description="Helical" evidence="4">
    <location>
        <begin position="13"/>
        <end position="35"/>
    </location>
</feature>
<evidence type="ECO:0000259" key="5">
    <source>
        <dbReference type="PROSITE" id="PS50111"/>
    </source>
</evidence>
<feature type="domain" description="HAMP" evidence="6">
    <location>
        <begin position="214"/>
        <end position="269"/>
    </location>
</feature>
<dbReference type="Pfam" id="PF12729">
    <property type="entry name" value="4HB_MCP_1"/>
    <property type="match status" value="1"/>
</dbReference>
<dbReference type="GO" id="GO:0006935">
    <property type="term" value="P:chemotaxis"/>
    <property type="evidence" value="ECO:0007669"/>
    <property type="project" value="InterPro"/>
</dbReference>
<evidence type="ECO:0000256" key="3">
    <source>
        <dbReference type="PROSITE-ProRule" id="PRU00284"/>
    </source>
</evidence>
<reference evidence="8" key="1">
    <citation type="submission" date="2016-10" db="EMBL/GenBank/DDBJ databases">
        <authorList>
            <person name="Varghese N."/>
            <person name="Submissions S."/>
        </authorList>
    </citation>
    <scope>NUCLEOTIDE SEQUENCE [LARGE SCALE GENOMIC DNA]</scope>
    <source>
        <strain evidence="8">DSM 13327</strain>
    </source>
</reference>
<dbReference type="SUPFAM" id="SSF58104">
    <property type="entry name" value="Methyl-accepting chemotaxis protein (MCP) signaling domain"/>
    <property type="match status" value="1"/>
</dbReference>
<dbReference type="InterPro" id="IPR024478">
    <property type="entry name" value="HlyB_4HB_MCP"/>
</dbReference>
<comment type="similarity">
    <text evidence="2">Belongs to the methyl-accepting chemotaxis (MCP) protein family.</text>
</comment>
<dbReference type="GO" id="GO:0016020">
    <property type="term" value="C:membrane"/>
    <property type="evidence" value="ECO:0007669"/>
    <property type="project" value="InterPro"/>
</dbReference>
<keyword evidence="8" id="KW-1185">Reference proteome</keyword>
<dbReference type="SMART" id="SM00283">
    <property type="entry name" value="MA"/>
    <property type="match status" value="1"/>
</dbReference>
<evidence type="ECO:0000256" key="1">
    <source>
        <dbReference type="ARBA" id="ARBA00023224"/>
    </source>
</evidence>
<feature type="transmembrane region" description="Helical" evidence="4">
    <location>
        <begin position="190"/>
        <end position="212"/>
    </location>
</feature>
<dbReference type="InterPro" id="IPR004089">
    <property type="entry name" value="MCPsignal_dom"/>
</dbReference>
<sequence>MNWLNNSRMAIKLTLLISVFMISLAAVGCTGYYYLLKASNEMNSMYNAYMLPVQWLNDNRNQSRKIEAEMFDLMITKEDKQKKHIIADIDSREKLAIYKNLESYEKIRLDDFESETLKQTYSNLEKYRVIRQEVINLAVQDKKSEAYELYTKEARPVFDKLSINLRDLTDYREEAADGINKQNKNDFEKAILWFISIIIIAMIAGIAVGWIITRSITRSLSDAVDFISELASGDFSKKVSTRNMSLDNEFGRLAQAVDKMNKNIGGLIKQISHTSEQVAASSEQLTASAEQSAQASNQVAISVNKVAQGADNQRCLVHSTTEVIEQMSKGINQVAENATVVSASAERTAKAANDGEHAVEKAVKQMVIIEQKTNATSNTIGELEEKSKQIGQIVEAISSISGQTNLLALNAAIEAARAGEAGKGFAVVADEVRKLAEQSQKATQQIADLIGEVQEKTIDAVVFMNDGKKEVNIGTEVVSLAGKSFREIIMMIREISNQIHEISAAIQQITNSSQHMVGSIQEVDKESKSTAEQTQTVSAATEEQSASIEEIASSSQYLAKMAENLQTAINKFKI</sequence>
<evidence type="ECO:0000259" key="6">
    <source>
        <dbReference type="PROSITE" id="PS50885"/>
    </source>
</evidence>
<dbReference type="AlphaFoldDB" id="A0A1I4MFP2"/>
<organism evidence="7 8">
    <name type="scientific">Pelosinus propionicus DSM 13327</name>
    <dbReference type="NCBI Taxonomy" id="1123291"/>
    <lineage>
        <taxon>Bacteria</taxon>
        <taxon>Bacillati</taxon>
        <taxon>Bacillota</taxon>
        <taxon>Negativicutes</taxon>
        <taxon>Selenomonadales</taxon>
        <taxon>Sporomusaceae</taxon>
        <taxon>Pelosinus</taxon>
    </lineage>
</organism>
<accession>A0A1I4MFP2</accession>